<dbReference type="InterPro" id="IPR050266">
    <property type="entry name" value="AB_hydrolase_sf"/>
</dbReference>
<sequence length="285" mass="31833">MPKLFTVTEQKLITRWIELSTLQCGSGSSRKVLALHGWLDNAASFLPLAPLLNDLELVALDLPGHGHSDHRPPGQHYHFVDFVEDVIGAADELGWGQFILLGHSMGAGIASLIAASFPERIEKLILIEGLGPWGDNPAEAPRHLAEATRQILSLNTKRTQHYRREEDAVAARMKAGDLGEHSAQLLVSRNTIKDDQGISWRTDPRLRLRSPIYLTEEQAQAFLTNIAAPTLFIRDVKREVPSHYNWDVREKLIKELQIVALSGGHHLHMENPQAVANTINKFLEN</sequence>
<feature type="domain" description="AB hydrolase-1" evidence="3">
    <location>
        <begin position="32"/>
        <end position="272"/>
    </location>
</feature>
<organism evidence="4 5">
    <name type="scientific">Sedimenticola thiotaurini</name>
    <dbReference type="NCBI Taxonomy" id="1543721"/>
    <lineage>
        <taxon>Bacteria</taxon>
        <taxon>Pseudomonadati</taxon>
        <taxon>Pseudomonadota</taxon>
        <taxon>Gammaproteobacteria</taxon>
        <taxon>Chromatiales</taxon>
        <taxon>Sedimenticolaceae</taxon>
        <taxon>Sedimenticola</taxon>
    </lineage>
</organism>
<reference evidence="4 5" key="1">
    <citation type="submission" date="2019-07" db="EMBL/GenBank/DDBJ databases">
        <title>The pathways for chlorine oxyanion respiration interact through the shared metabolite chlorate.</title>
        <authorList>
            <person name="Barnum T.P."/>
            <person name="Cheng Y."/>
            <person name="Hill K.A."/>
            <person name="Lucas L.N."/>
            <person name="Carlson H.K."/>
            <person name="Coates J.D."/>
        </authorList>
    </citation>
    <scope>NUCLEOTIDE SEQUENCE [LARGE SCALE GENOMIC DNA]</scope>
    <source>
        <strain evidence="4">BK-3</strain>
    </source>
</reference>
<proteinExistence type="inferred from homology"/>
<dbReference type="GO" id="GO:0016787">
    <property type="term" value="F:hydrolase activity"/>
    <property type="evidence" value="ECO:0007669"/>
    <property type="project" value="UniProtKB-KW"/>
</dbReference>
<evidence type="ECO:0000313" key="5">
    <source>
        <dbReference type="Proteomes" id="UP000317355"/>
    </source>
</evidence>
<protein>
    <submittedName>
        <fullName evidence="4">Alpha/beta hydrolase</fullName>
    </submittedName>
</protein>
<dbReference type="Proteomes" id="UP000317355">
    <property type="component" value="Unassembled WGS sequence"/>
</dbReference>
<evidence type="ECO:0000256" key="1">
    <source>
        <dbReference type="ARBA" id="ARBA00008645"/>
    </source>
</evidence>
<dbReference type="AlphaFoldDB" id="A0A558D2B4"/>
<comment type="similarity">
    <text evidence="1">Belongs to the AB hydrolase superfamily.</text>
</comment>
<accession>A0A558D2B4</accession>
<evidence type="ECO:0000313" key="4">
    <source>
        <dbReference type="EMBL" id="TVT55148.1"/>
    </source>
</evidence>
<dbReference type="Gene3D" id="3.40.50.1820">
    <property type="entry name" value="alpha/beta hydrolase"/>
    <property type="match status" value="1"/>
</dbReference>
<dbReference type="Pfam" id="PF00561">
    <property type="entry name" value="Abhydrolase_1"/>
    <property type="match status" value="1"/>
</dbReference>
<dbReference type="InterPro" id="IPR000073">
    <property type="entry name" value="AB_hydrolase_1"/>
</dbReference>
<dbReference type="GO" id="GO:0016020">
    <property type="term" value="C:membrane"/>
    <property type="evidence" value="ECO:0007669"/>
    <property type="project" value="TreeGrafter"/>
</dbReference>
<dbReference type="PRINTS" id="PR00111">
    <property type="entry name" value="ABHYDROLASE"/>
</dbReference>
<comment type="caution">
    <text evidence="4">The sequence shown here is derived from an EMBL/GenBank/DDBJ whole genome shotgun (WGS) entry which is preliminary data.</text>
</comment>
<gene>
    <name evidence="4" type="ORF">FHK82_08970</name>
</gene>
<dbReference type="InterPro" id="IPR029058">
    <property type="entry name" value="AB_hydrolase_fold"/>
</dbReference>
<dbReference type="PANTHER" id="PTHR43798:SF14">
    <property type="entry name" value="SERINE HYDROLASE-LIKE PROTEIN DDB_G0286239"/>
    <property type="match status" value="1"/>
</dbReference>
<keyword evidence="2 4" id="KW-0378">Hydrolase</keyword>
<dbReference type="PANTHER" id="PTHR43798">
    <property type="entry name" value="MONOACYLGLYCEROL LIPASE"/>
    <property type="match status" value="1"/>
</dbReference>
<dbReference type="SUPFAM" id="SSF53474">
    <property type="entry name" value="alpha/beta-Hydrolases"/>
    <property type="match status" value="1"/>
</dbReference>
<evidence type="ECO:0000259" key="3">
    <source>
        <dbReference type="Pfam" id="PF00561"/>
    </source>
</evidence>
<name>A0A558D2B4_9GAMM</name>
<evidence type="ECO:0000256" key="2">
    <source>
        <dbReference type="ARBA" id="ARBA00022801"/>
    </source>
</evidence>
<dbReference type="EMBL" id="VMRY01000036">
    <property type="protein sequence ID" value="TVT55148.1"/>
    <property type="molecule type" value="Genomic_DNA"/>
</dbReference>